<evidence type="ECO:0000256" key="1">
    <source>
        <dbReference type="SAM" id="SignalP"/>
    </source>
</evidence>
<dbReference type="InterPro" id="IPR021379">
    <property type="entry name" value="DUF3012"/>
</dbReference>
<sequence>MAMWNIPGRKLVFGVSLLMMAGVLGACSPEVGSKEWCEDMKEKPKGDWSANEATDFAKHCVF</sequence>
<reference evidence="2 3" key="1">
    <citation type="submission" date="2014-07" db="EMBL/GenBank/DDBJ databases">
        <title>Draft genome sequence of Thalassospira xianhensis P-4 (MCCC 1A02616).</title>
        <authorList>
            <person name="Lai Q."/>
            <person name="Shao Z."/>
        </authorList>
    </citation>
    <scope>NUCLEOTIDE SEQUENCE [LARGE SCALE GENOMIC DNA]</scope>
    <source>
        <strain evidence="2 3">MCCC 1A02616</strain>
    </source>
</reference>
<evidence type="ECO:0000313" key="3">
    <source>
        <dbReference type="Proteomes" id="UP000252419"/>
    </source>
</evidence>
<feature type="signal peptide" evidence="1">
    <location>
        <begin position="1"/>
        <end position="26"/>
    </location>
</feature>
<evidence type="ECO:0000313" key="2">
    <source>
        <dbReference type="EMBL" id="RCK04416.1"/>
    </source>
</evidence>
<evidence type="ECO:0008006" key="4">
    <source>
        <dbReference type="Google" id="ProtNLM"/>
    </source>
</evidence>
<gene>
    <name evidence="2" type="ORF">TH5_19740</name>
</gene>
<dbReference type="RefSeq" id="WP_208638492.1">
    <property type="nucleotide sequence ID" value="NZ_JPWA01000030.1"/>
</dbReference>
<dbReference type="Proteomes" id="UP000252419">
    <property type="component" value="Unassembled WGS sequence"/>
</dbReference>
<dbReference type="EMBL" id="JPWA01000030">
    <property type="protein sequence ID" value="RCK04416.1"/>
    <property type="molecule type" value="Genomic_DNA"/>
</dbReference>
<accession>A0A367U7Y5</accession>
<name>A0A367U7Y5_9PROT</name>
<proteinExistence type="predicted"/>
<keyword evidence="1" id="KW-0732">Signal</keyword>
<keyword evidence="3" id="KW-1185">Reference proteome</keyword>
<dbReference type="AlphaFoldDB" id="A0A367U7Y5"/>
<comment type="caution">
    <text evidence="2">The sequence shown here is derived from an EMBL/GenBank/DDBJ whole genome shotgun (WGS) entry which is preliminary data.</text>
</comment>
<protein>
    <recommendedName>
        <fullName evidence="4">DUF3012 domain-containing protein</fullName>
    </recommendedName>
</protein>
<feature type="chain" id="PRO_5016950425" description="DUF3012 domain-containing protein" evidence="1">
    <location>
        <begin position="27"/>
        <end position="62"/>
    </location>
</feature>
<organism evidence="2 3">
    <name type="scientific">Thalassospira xianhensis MCCC 1A02616</name>
    <dbReference type="NCBI Taxonomy" id="1177929"/>
    <lineage>
        <taxon>Bacteria</taxon>
        <taxon>Pseudomonadati</taxon>
        <taxon>Pseudomonadota</taxon>
        <taxon>Alphaproteobacteria</taxon>
        <taxon>Rhodospirillales</taxon>
        <taxon>Thalassospiraceae</taxon>
        <taxon>Thalassospira</taxon>
    </lineage>
</organism>
<dbReference type="Pfam" id="PF11216">
    <property type="entry name" value="DUF3012"/>
    <property type="match status" value="1"/>
</dbReference>